<dbReference type="Pfam" id="PF01738">
    <property type="entry name" value="DLH"/>
    <property type="match status" value="1"/>
</dbReference>
<dbReference type="EMBL" id="JXAK01000056">
    <property type="protein sequence ID" value="KIL38625.1"/>
    <property type="molecule type" value="Genomic_DNA"/>
</dbReference>
<comment type="caution">
    <text evidence="2">The sequence shown here is derived from an EMBL/GenBank/DDBJ whole genome shotgun (WGS) entry which is preliminary data.</text>
</comment>
<keyword evidence="3" id="KW-1185">Reference proteome</keyword>
<protein>
    <recommendedName>
        <fullName evidence="1">Dienelactone hydrolase domain-containing protein</fullName>
    </recommendedName>
</protein>
<evidence type="ECO:0000313" key="2">
    <source>
        <dbReference type="EMBL" id="KIL38625.1"/>
    </source>
</evidence>
<evidence type="ECO:0000259" key="1">
    <source>
        <dbReference type="Pfam" id="PF01738"/>
    </source>
</evidence>
<gene>
    <name evidence="2" type="ORF">SD70_25395</name>
</gene>
<name>A0ABR5AC42_9BACL</name>
<dbReference type="Gene3D" id="3.40.50.1820">
    <property type="entry name" value="alpha/beta hydrolase"/>
    <property type="match status" value="1"/>
</dbReference>
<organism evidence="2 3">
    <name type="scientific">Gordoniibacillus kamchatkensis</name>
    <dbReference type="NCBI Taxonomy" id="1590651"/>
    <lineage>
        <taxon>Bacteria</taxon>
        <taxon>Bacillati</taxon>
        <taxon>Bacillota</taxon>
        <taxon>Bacilli</taxon>
        <taxon>Bacillales</taxon>
        <taxon>Paenibacillaceae</taxon>
        <taxon>Gordoniibacillus</taxon>
    </lineage>
</organism>
<dbReference type="InterPro" id="IPR002925">
    <property type="entry name" value="Dienelactn_hydro"/>
</dbReference>
<dbReference type="PANTHER" id="PTHR46623">
    <property type="entry name" value="CARBOXYMETHYLENEBUTENOLIDASE-RELATED"/>
    <property type="match status" value="1"/>
</dbReference>
<reference evidence="2 3" key="1">
    <citation type="submission" date="2014-12" db="EMBL/GenBank/DDBJ databases">
        <title>Draft genome sequence of Paenibacillus kamchatkensis strain B-2647.</title>
        <authorList>
            <person name="Karlyshev A.V."/>
            <person name="Kudryashova E.B."/>
        </authorList>
    </citation>
    <scope>NUCLEOTIDE SEQUENCE [LARGE SCALE GENOMIC DNA]</scope>
    <source>
        <strain evidence="2 3">VKM B-2647</strain>
    </source>
</reference>
<dbReference type="InterPro" id="IPR051049">
    <property type="entry name" value="Dienelactone_hydrolase-like"/>
</dbReference>
<dbReference type="PANTHER" id="PTHR46623:SF6">
    <property type="entry name" value="ALPHA_BETA-HYDROLASES SUPERFAMILY PROTEIN"/>
    <property type="match status" value="1"/>
</dbReference>
<dbReference type="Proteomes" id="UP000031967">
    <property type="component" value="Unassembled WGS sequence"/>
</dbReference>
<accession>A0ABR5AC42</accession>
<dbReference type="InterPro" id="IPR029058">
    <property type="entry name" value="AB_hydrolase_fold"/>
</dbReference>
<sequence>MALQASWISYGPGGRYTGYLAKPSASAGPLPAVIVIQEIWGVDPHIQDVTNRFAMAGYAAFAPDLYALDGKHPAPLEPERVASLKGFMDTLPVGGWGNQEAREEALAAKPGHERKELEETHAAIFGMDIPGYLQRVKAAAAYLRDEEPASKGRKVGSVGYCLGGALSAQLACLDPQLSAAVIYYGNAPQADQLGGIQCPVAGFYGGKDARITDAMPAFAEAMKAAGKTFAARVYPEAPHAFFNDTRPSYRADAARDAFSRTLAFLNEQLS</sequence>
<dbReference type="SUPFAM" id="SSF53474">
    <property type="entry name" value="alpha/beta-Hydrolases"/>
    <property type="match status" value="1"/>
</dbReference>
<evidence type="ECO:0000313" key="3">
    <source>
        <dbReference type="Proteomes" id="UP000031967"/>
    </source>
</evidence>
<feature type="domain" description="Dienelactone hydrolase" evidence="1">
    <location>
        <begin position="18"/>
        <end position="267"/>
    </location>
</feature>
<proteinExistence type="predicted"/>